<comment type="caution">
    <text evidence="4">The sequence shown here is derived from an EMBL/GenBank/DDBJ whole genome shotgun (WGS) entry which is preliminary data.</text>
</comment>
<dbReference type="PANTHER" id="PTHR43092:SF7">
    <property type="entry name" value="L-CYSTEINE DESULFHYDRASE"/>
    <property type="match status" value="1"/>
</dbReference>
<name>A0ABD1LTD7_9FABA</name>
<evidence type="ECO:0000256" key="2">
    <source>
        <dbReference type="SAM" id="MobiDB-lite"/>
    </source>
</evidence>
<feature type="domain" description="Aminotransferase class V" evidence="3">
    <location>
        <begin position="93"/>
        <end position="288"/>
    </location>
</feature>
<dbReference type="Gene3D" id="3.40.640.10">
    <property type="entry name" value="Type I PLP-dependent aspartate aminotransferase-like (Major domain)"/>
    <property type="match status" value="1"/>
</dbReference>
<dbReference type="Pfam" id="PF00266">
    <property type="entry name" value="Aminotran_5"/>
    <property type="match status" value="1"/>
</dbReference>
<keyword evidence="5" id="KW-1185">Reference proteome</keyword>
<dbReference type="InterPro" id="IPR015424">
    <property type="entry name" value="PyrdxlP-dep_Trfase"/>
</dbReference>
<dbReference type="Proteomes" id="UP001603857">
    <property type="component" value="Unassembled WGS sequence"/>
</dbReference>
<gene>
    <name evidence="4" type="ORF">Fmac_025611</name>
</gene>
<dbReference type="InterPro" id="IPR015421">
    <property type="entry name" value="PyrdxlP-dep_Trfase_major"/>
</dbReference>
<feature type="compositionally biased region" description="Basic and acidic residues" evidence="2">
    <location>
        <begin position="9"/>
        <end position="21"/>
    </location>
</feature>
<organism evidence="4 5">
    <name type="scientific">Flemingia macrophylla</name>
    <dbReference type="NCBI Taxonomy" id="520843"/>
    <lineage>
        <taxon>Eukaryota</taxon>
        <taxon>Viridiplantae</taxon>
        <taxon>Streptophyta</taxon>
        <taxon>Embryophyta</taxon>
        <taxon>Tracheophyta</taxon>
        <taxon>Spermatophyta</taxon>
        <taxon>Magnoliopsida</taxon>
        <taxon>eudicotyledons</taxon>
        <taxon>Gunneridae</taxon>
        <taxon>Pentapetalae</taxon>
        <taxon>rosids</taxon>
        <taxon>fabids</taxon>
        <taxon>Fabales</taxon>
        <taxon>Fabaceae</taxon>
        <taxon>Papilionoideae</taxon>
        <taxon>50 kb inversion clade</taxon>
        <taxon>NPAAA clade</taxon>
        <taxon>indigoferoid/millettioid clade</taxon>
        <taxon>Phaseoleae</taxon>
        <taxon>Flemingia</taxon>
    </lineage>
</organism>
<reference evidence="4 5" key="1">
    <citation type="submission" date="2024-08" db="EMBL/GenBank/DDBJ databases">
        <title>Insights into the chromosomal genome structure of Flemingia macrophylla.</title>
        <authorList>
            <person name="Ding Y."/>
            <person name="Zhao Y."/>
            <person name="Bi W."/>
            <person name="Wu M."/>
            <person name="Zhao G."/>
            <person name="Gong Y."/>
            <person name="Li W."/>
            <person name="Zhang P."/>
        </authorList>
    </citation>
    <scope>NUCLEOTIDE SEQUENCE [LARGE SCALE GENOMIC DNA]</scope>
    <source>
        <strain evidence="4">DYQJB</strain>
        <tissue evidence="4">Leaf</tissue>
    </source>
</reference>
<evidence type="ECO:0000259" key="3">
    <source>
        <dbReference type="Pfam" id="PF00266"/>
    </source>
</evidence>
<evidence type="ECO:0000256" key="1">
    <source>
        <dbReference type="ARBA" id="ARBA00022898"/>
    </source>
</evidence>
<dbReference type="AlphaFoldDB" id="A0ABD1LTD7"/>
<dbReference type="InterPro" id="IPR000192">
    <property type="entry name" value="Aminotrans_V_dom"/>
</dbReference>
<keyword evidence="1" id="KW-0663">Pyridoxal phosphate</keyword>
<dbReference type="SUPFAM" id="SSF53383">
    <property type="entry name" value="PLP-dependent transferases"/>
    <property type="match status" value="1"/>
</dbReference>
<accession>A0ABD1LTD7</accession>
<protein>
    <recommendedName>
        <fullName evidence="3">Aminotransferase class V domain-containing protein</fullName>
    </recommendedName>
</protein>
<evidence type="ECO:0000313" key="5">
    <source>
        <dbReference type="Proteomes" id="UP001603857"/>
    </source>
</evidence>
<dbReference type="EMBL" id="JBGMDY010000008">
    <property type="protein sequence ID" value="KAL2326553.1"/>
    <property type="molecule type" value="Genomic_DNA"/>
</dbReference>
<feature type="region of interest" description="Disordered" evidence="2">
    <location>
        <begin position="1"/>
        <end position="28"/>
    </location>
</feature>
<dbReference type="PANTHER" id="PTHR43092">
    <property type="entry name" value="L-CYSTEINE DESULFHYDRASE"/>
    <property type="match status" value="1"/>
</dbReference>
<proteinExistence type="predicted"/>
<evidence type="ECO:0000313" key="4">
    <source>
        <dbReference type="EMBL" id="KAL2326553.1"/>
    </source>
</evidence>
<sequence>MTSYMENDTDTHRNGAADSNHHTAKKPKLTTLLPISEPLIHEEFSHHQPGVARLNNGSFGSCPRSVLAAQSAWQLRFLQQPDDFFFNKLSPAILRSRAAVRDIINAEHVDHVSLVDNATTAAAIVLQQLSRRAALGHFNRNDTVVMFHCAYQAVKKSIEAYVTPIGGSVVEVQLPFPVRSDDEIVSEFKKGLEKGKLNGGKVRLAIIDHITSMPSVVIPVRQLIKICREQGVEQIFVDGAHAIGSLRIDVKEIGADFYVSNLYKWFFSPPSVAVLYCKDNSKNVHHPVVSQEYGKGLPVESAWVGMRDYSSHLVVPSILEFVNRFEGGIEGIMKRNHDGVVKMGTMLKESWGTILGSPPEMCASMIMVGLPSRLCVMGDDDALRLRSYLRVYHAIEVPVYYQALRNDDRDPRDKDGFITGYVRISHQVYNTIDDYHRLKTAVNQLLEDGKVCSGLPKE</sequence>